<reference evidence="3" key="2">
    <citation type="submission" date="2014-09" db="EMBL/GenBank/DDBJ databases">
        <authorList>
            <person name="Mudge J."/>
            <person name="Ramaraj T."/>
            <person name="Lindquist I.E."/>
            <person name="Bharti A.K."/>
            <person name="Sundararajan A."/>
            <person name="Cameron C.T."/>
            <person name="Woodward J.E."/>
            <person name="May G.D."/>
            <person name="Brubaker C."/>
            <person name="Broadhvest J."/>
            <person name="Wilkins T.A."/>
        </authorList>
    </citation>
    <scope>NUCLEOTIDE SEQUENCE</scope>
    <source>
        <strain evidence="3">cv. AKA8401</strain>
    </source>
</reference>
<dbReference type="Proteomes" id="UP000032142">
    <property type="component" value="Unassembled WGS sequence"/>
</dbReference>
<name>A0A0B0MW59_GOSAR</name>
<evidence type="ECO:0000313" key="3">
    <source>
        <dbReference type="Proteomes" id="UP000032142"/>
    </source>
</evidence>
<proteinExistence type="predicted"/>
<protein>
    <submittedName>
        <fullName evidence="1">Uncharacterized protein</fullName>
    </submittedName>
</protein>
<dbReference type="AlphaFoldDB" id="A0A0B0MW59"/>
<dbReference type="EMBL" id="KN394216">
    <property type="protein sequence ID" value="KHG10583.1"/>
    <property type="molecule type" value="Genomic_DNA"/>
</dbReference>
<gene>
    <name evidence="2" type="ORF">F383_08938</name>
    <name evidence="1" type="ORF">F383_28464</name>
</gene>
<reference evidence="1" key="1">
    <citation type="submission" date="2014-09" db="EMBL/GenBank/DDBJ databases">
        <title>G. arboreum L. cv. AKA8401 A2 genome assembly version 1.0.</title>
        <authorList>
            <person name="Mudge J."/>
            <person name="Ramaraj T."/>
            <person name="Lindquist I.E."/>
            <person name="Bharti A.K."/>
            <person name="Sundararajan A."/>
            <person name="Cameron C.T."/>
            <person name="Woodward J.E."/>
            <person name="May G.D."/>
            <person name="Brubaker C."/>
            <person name="Broadhvest J."/>
            <person name="Wilkins T.A."/>
        </authorList>
    </citation>
    <scope>NUCLEOTIDE SEQUENCE</scope>
</reference>
<sequence>MYIPVPSHNNFILILIIDTPNEPLGIIISGTRETLHTRYHIFIYGPTHTSCQLRCSYTVLPTQATK</sequence>
<evidence type="ECO:0000313" key="1">
    <source>
        <dbReference type="EMBL" id="KHG03729.1"/>
    </source>
</evidence>
<keyword evidence="3" id="KW-1185">Reference proteome</keyword>
<accession>A0A0B0MW59</accession>
<organism evidence="1 3">
    <name type="scientific">Gossypium arboreum</name>
    <name type="common">Tree cotton</name>
    <name type="synonym">Gossypium nanking</name>
    <dbReference type="NCBI Taxonomy" id="29729"/>
    <lineage>
        <taxon>Eukaryota</taxon>
        <taxon>Viridiplantae</taxon>
        <taxon>Streptophyta</taxon>
        <taxon>Embryophyta</taxon>
        <taxon>Tracheophyta</taxon>
        <taxon>Spermatophyta</taxon>
        <taxon>Magnoliopsida</taxon>
        <taxon>eudicotyledons</taxon>
        <taxon>Gunneridae</taxon>
        <taxon>Pentapetalae</taxon>
        <taxon>rosids</taxon>
        <taxon>malvids</taxon>
        <taxon>Malvales</taxon>
        <taxon>Malvaceae</taxon>
        <taxon>Malvoideae</taxon>
        <taxon>Gossypium</taxon>
    </lineage>
</organism>
<dbReference type="EMBL" id="JRRC01381071">
    <property type="protein sequence ID" value="KHG03729.1"/>
    <property type="molecule type" value="Genomic_DNA"/>
</dbReference>
<evidence type="ECO:0000313" key="2">
    <source>
        <dbReference type="EMBL" id="KHG10583.1"/>
    </source>
</evidence>